<comment type="caution">
    <text evidence="2">The sequence shown here is derived from an EMBL/GenBank/DDBJ whole genome shotgun (WGS) entry which is preliminary data.</text>
</comment>
<dbReference type="SUPFAM" id="SSF117281">
    <property type="entry name" value="Kelch motif"/>
    <property type="match status" value="1"/>
</dbReference>
<dbReference type="EMBL" id="CM026427">
    <property type="protein sequence ID" value="KAG0571091.1"/>
    <property type="molecule type" value="Genomic_DNA"/>
</dbReference>
<dbReference type="InterPro" id="IPR036047">
    <property type="entry name" value="F-box-like_dom_sf"/>
</dbReference>
<accession>A0A8T0HJW2</accession>
<name>A0A8T0HJW2_CERPU</name>
<reference evidence="2 3" key="1">
    <citation type="submission" date="2020-06" db="EMBL/GenBank/DDBJ databases">
        <title>WGS assembly of Ceratodon purpureus strain R40.</title>
        <authorList>
            <person name="Carey S.B."/>
            <person name="Jenkins J."/>
            <person name="Shu S."/>
            <person name="Lovell J.T."/>
            <person name="Sreedasyam A."/>
            <person name="Maumus F."/>
            <person name="Tiley G.P."/>
            <person name="Fernandez-Pozo N."/>
            <person name="Barry K."/>
            <person name="Chen C."/>
            <person name="Wang M."/>
            <person name="Lipzen A."/>
            <person name="Daum C."/>
            <person name="Saski C.A."/>
            <person name="Payton A.C."/>
            <person name="Mcbreen J.C."/>
            <person name="Conrad R.E."/>
            <person name="Kollar L.M."/>
            <person name="Olsson S."/>
            <person name="Huttunen S."/>
            <person name="Landis J.B."/>
            <person name="Wickett N.J."/>
            <person name="Johnson M.G."/>
            <person name="Rensing S.A."/>
            <person name="Grimwood J."/>
            <person name="Schmutz J."/>
            <person name="Mcdaniel S.F."/>
        </authorList>
    </citation>
    <scope>NUCLEOTIDE SEQUENCE [LARGE SCALE GENOMIC DNA]</scope>
    <source>
        <strain evidence="2 3">R40</strain>
    </source>
</reference>
<dbReference type="InterPro" id="IPR001810">
    <property type="entry name" value="F-box_dom"/>
</dbReference>
<dbReference type="Pfam" id="PF24681">
    <property type="entry name" value="Kelch_KLHDC2_KLHL20_DRC7"/>
    <property type="match status" value="1"/>
</dbReference>
<dbReference type="PANTHER" id="PTHR46407">
    <property type="entry name" value="OS02G0208700 PROTEIN"/>
    <property type="match status" value="1"/>
</dbReference>
<dbReference type="Pfam" id="PF00646">
    <property type="entry name" value="F-box"/>
    <property type="match status" value="1"/>
</dbReference>
<keyword evidence="3" id="KW-1185">Reference proteome</keyword>
<dbReference type="SUPFAM" id="SSF81383">
    <property type="entry name" value="F-box domain"/>
    <property type="match status" value="1"/>
</dbReference>
<dbReference type="Gene3D" id="1.20.1280.50">
    <property type="match status" value="1"/>
</dbReference>
<dbReference type="GO" id="GO:2000762">
    <property type="term" value="P:regulation of phenylpropanoid metabolic process"/>
    <property type="evidence" value="ECO:0007669"/>
    <property type="project" value="InterPro"/>
</dbReference>
<dbReference type="Proteomes" id="UP000822688">
    <property type="component" value="Chromosome 6"/>
</dbReference>
<feature type="domain" description="F-box" evidence="1">
    <location>
        <begin position="31"/>
        <end position="71"/>
    </location>
</feature>
<dbReference type="OrthoDB" id="191037at2759"/>
<gene>
    <name evidence="2" type="ORF">KC19_6G210500</name>
</gene>
<organism evidence="2 3">
    <name type="scientific">Ceratodon purpureus</name>
    <name type="common">Fire moss</name>
    <name type="synonym">Dicranum purpureum</name>
    <dbReference type="NCBI Taxonomy" id="3225"/>
    <lineage>
        <taxon>Eukaryota</taxon>
        <taxon>Viridiplantae</taxon>
        <taxon>Streptophyta</taxon>
        <taxon>Embryophyta</taxon>
        <taxon>Bryophyta</taxon>
        <taxon>Bryophytina</taxon>
        <taxon>Bryopsida</taxon>
        <taxon>Dicranidae</taxon>
        <taxon>Pseudoditrichales</taxon>
        <taxon>Ditrichaceae</taxon>
        <taxon>Ceratodon</taxon>
    </lineage>
</organism>
<dbReference type="CDD" id="cd22152">
    <property type="entry name" value="F-box_AtAFR-like"/>
    <property type="match status" value="1"/>
</dbReference>
<protein>
    <recommendedName>
        <fullName evidence="1">F-box domain-containing protein</fullName>
    </recommendedName>
</protein>
<dbReference type="InterPro" id="IPR044595">
    <property type="entry name" value="KMD1-4"/>
</dbReference>
<dbReference type="SMART" id="SM00256">
    <property type="entry name" value="FBOX"/>
    <property type="match status" value="1"/>
</dbReference>
<evidence type="ECO:0000259" key="1">
    <source>
        <dbReference type="SMART" id="SM00256"/>
    </source>
</evidence>
<dbReference type="InterPro" id="IPR015915">
    <property type="entry name" value="Kelch-typ_b-propeller"/>
</dbReference>
<dbReference type="PANTHER" id="PTHR46407:SF3">
    <property type="entry name" value="OS02G0208700 PROTEIN"/>
    <property type="match status" value="1"/>
</dbReference>
<dbReference type="Gene3D" id="2.120.10.80">
    <property type="entry name" value="Kelch-type beta propeller"/>
    <property type="match status" value="1"/>
</dbReference>
<dbReference type="AlphaFoldDB" id="A0A8T0HJW2"/>
<dbReference type="InterPro" id="IPR006652">
    <property type="entry name" value="Kelch_1"/>
</dbReference>
<evidence type="ECO:0000313" key="2">
    <source>
        <dbReference type="EMBL" id="KAG0571091.1"/>
    </source>
</evidence>
<dbReference type="GO" id="GO:0080037">
    <property type="term" value="P:negative regulation of cytokinin-activated signaling pathway"/>
    <property type="evidence" value="ECO:0007669"/>
    <property type="project" value="InterPro"/>
</dbReference>
<proteinExistence type="predicted"/>
<dbReference type="SMART" id="SM00612">
    <property type="entry name" value="Kelch"/>
    <property type="match status" value="3"/>
</dbReference>
<sequence length="396" mass="43297">MAKVAGGYTSGGGMGRDTHRSILEEGLVPFLPDDVALQCLLRVPVKAHSQLQGVCKKWRDLVNSSEFYEHRRKEGTTGHCVCLLQAISRDANSPDHHPLFSVSILNEKGTWERLPPIPGFGHDSCVLPLFARFAAVGGNLIVLGGWHPATMAELQSVYIFSFSSHTWRRGADMPRTRSFFSCAVLDNNIVVAGGHDSNKNALRSADQYNLHHDIWETLPNMTIERDECASAVLDGKLFVISGYTTSSQGEFRRDAEIFDPIRNTWTQTLNMWAVGSKAVSPSNIVAIAGKLFAFHHSQLVCYSPRENSWQVVDSLPEGGRGISSAVSATGFGNSIIATGPSNADDGSHRTLVYRLPASMESGSSDDEVVRGKGRWEMVPVDEQFRGVAHVSCVVEV</sequence>
<evidence type="ECO:0000313" key="3">
    <source>
        <dbReference type="Proteomes" id="UP000822688"/>
    </source>
</evidence>